<dbReference type="Proteomes" id="UP000321595">
    <property type="component" value="Chromosome"/>
</dbReference>
<dbReference type="AlphaFoldDB" id="A0A5B8XQ19"/>
<reference evidence="2 3" key="1">
    <citation type="submission" date="2019-08" db="EMBL/GenBank/DDBJ databases">
        <authorList>
            <person name="Liang Q."/>
        </authorList>
    </citation>
    <scope>NUCLEOTIDE SEQUENCE [LARGE SCALE GENOMIC DNA]</scope>
    <source>
        <strain evidence="2 3">V1718</strain>
    </source>
</reference>
<name>A0A5B8XQ19_9DELT</name>
<evidence type="ECO:0000256" key="1">
    <source>
        <dbReference type="SAM" id="MobiDB-lite"/>
    </source>
</evidence>
<accession>A0A5B8XQ19</accession>
<organism evidence="2 3">
    <name type="scientific">Microvenator marinus</name>
    <dbReference type="NCBI Taxonomy" id="2600177"/>
    <lineage>
        <taxon>Bacteria</taxon>
        <taxon>Deltaproteobacteria</taxon>
        <taxon>Bradymonadales</taxon>
        <taxon>Microvenatoraceae</taxon>
        <taxon>Microvenator</taxon>
    </lineage>
</organism>
<proteinExistence type="predicted"/>
<dbReference type="KEGG" id="bbae:FRD01_08015"/>
<feature type="region of interest" description="Disordered" evidence="1">
    <location>
        <begin position="18"/>
        <end position="48"/>
    </location>
</feature>
<evidence type="ECO:0000313" key="2">
    <source>
        <dbReference type="EMBL" id="QED27187.1"/>
    </source>
</evidence>
<keyword evidence="3" id="KW-1185">Reference proteome</keyword>
<protein>
    <submittedName>
        <fullName evidence="2">Uncharacterized protein</fullName>
    </submittedName>
</protein>
<dbReference type="RefSeq" id="WP_146958872.1">
    <property type="nucleotide sequence ID" value="NZ_CP042467.1"/>
</dbReference>
<evidence type="ECO:0000313" key="3">
    <source>
        <dbReference type="Proteomes" id="UP000321595"/>
    </source>
</evidence>
<dbReference type="EMBL" id="CP042467">
    <property type="protein sequence ID" value="QED27187.1"/>
    <property type="molecule type" value="Genomic_DNA"/>
</dbReference>
<feature type="compositionally biased region" description="Acidic residues" evidence="1">
    <location>
        <begin position="32"/>
        <end position="43"/>
    </location>
</feature>
<sequence length="364" mass="38980">MRVFLLIAALLVACGDETPAPPIDLNNIPDMNEPDQNTEDMDTPDTPQPDMAVNPDEGCSSIRDIGVISEDGFLERRLEEPKTGHTTSCQTEDASSGSTLYKFEVEVPMKLTITADALPRMVGEIVIPPAPSLELREGSCSPEANEDALCTSERRSVWDLVPGTPYYLAINGEIESNGVRLALETSELICSEADNVCVEGALQNCVSGQRLDTYACADGCAGTECAGNTCASELSVAGSGTHRITGATRAYADSWNAVGHPTCAFEVGEPPENTQYADFVVKLEDVAAGTEILVSSENDQSSGNYGYFFSTSCEADTCEFAGFADEFGFNEVRYTTEEGGDLFLRIESLQAASVDFAIDITFNP</sequence>
<gene>
    <name evidence="2" type="ORF">FRD01_08015</name>
</gene>